<reference evidence="1" key="1">
    <citation type="journal article" date="2017" name="Nature">
        <title>The genome of Chenopodium quinoa.</title>
        <authorList>
            <person name="Jarvis D.E."/>
            <person name="Ho Y.S."/>
            <person name="Lightfoot D.J."/>
            <person name="Schmoeckel S.M."/>
            <person name="Li B."/>
            <person name="Borm T.J.A."/>
            <person name="Ohyanagi H."/>
            <person name="Mineta K."/>
            <person name="Michell C.T."/>
            <person name="Saber N."/>
            <person name="Kharbatia N.M."/>
            <person name="Rupper R.R."/>
            <person name="Sharp A.R."/>
            <person name="Dally N."/>
            <person name="Boughton B.A."/>
            <person name="Woo Y.H."/>
            <person name="Gao G."/>
            <person name="Schijlen E.G.W.M."/>
            <person name="Guo X."/>
            <person name="Momin A.A."/>
            <person name="Negrao S."/>
            <person name="Al-Babili S."/>
            <person name="Gehring C."/>
            <person name="Roessner U."/>
            <person name="Jung C."/>
            <person name="Murphy K."/>
            <person name="Arold S.T."/>
            <person name="Gojobori T."/>
            <person name="van der Linden C.G."/>
            <person name="van Loo E.N."/>
            <person name="Jellen E.N."/>
            <person name="Maughan P.J."/>
            <person name="Tester M."/>
        </authorList>
    </citation>
    <scope>NUCLEOTIDE SEQUENCE [LARGE SCALE GENOMIC DNA]</scope>
    <source>
        <strain evidence="1">cv. PI 614886</strain>
    </source>
</reference>
<accession>A0A803LHR1</accession>
<dbReference type="InterPro" id="IPR047262">
    <property type="entry name" value="PRX-like1"/>
</dbReference>
<dbReference type="CDD" id="cd02969">
    <property type="entry name" value="PRX_like1"/>
    <property type="match status" value="1"/>
</dbReference>
<organism evidence="1 2">
    <name type="scientific">Chenopodium quinoa</name>
    <name type="common">Quinoa</name>
    <dbReference type="NCBI Taxonomy" id="63459"/>
    <lineage>
        <taxon>Eukaryota</taxon>
        <taxon>Viridiplantae</taxon>
        <taxon>Streptophyta</taxon>
        <taxon>Embryophyta</taxon>
        <taxon>Tracheophyta</taxon>
        <taxon>Spermatophyta</taxon>
        <taxon>Magnoliopsida</taxon>
        <taxon>eudicotyledons</taxon>
        <taxon>Gunneridae</taxon>
        <taxon>Pentapetalae</taxon>
        <taxon>Caryophyllales</taxon>
        <taxon>Chenopodiaceae</taxon>
        <taxon>Chenopodioideae</taxon>
        <taxon>Atripliceae</taxon>
        <taxon>Chenopodium</taxon>
    </lineage>
</organism>
<dbReference type="Proteomes" id="UP000596660">
    <property type="component" value="Unplaced"/>
</dbReference>
<keyword evidence="2" id="KW-1185">Reference proteome</keyword>
<dbReference type="PANTHER" id="PTHR43640:SF1">
    <property type="entry name" value="THIOREDOXIN-DEPENDENT PEROXIREDOXIN"/>
    <property type="match status" value="1"/>
</dbReference>
<dbReference type="Gene3D" id="3.40.30.10">
    <property type="entry name" value="Glutaredoxin"/>
    <property type="match status" value="1"/>
</dbReference>
<evidence type="ECO:0000313" key="1">
    <source>
        <dbReference type="EnsemblPlants" id="AUR62013508-RA:cds"/>
    </source>
</evidence>
<protein>
    <recommendedName>
        <fullName evidence="3">Glutaredoxin-dependent peroxiredoxin</fullName>
    </recommendedName>
</protein>
<sequence>MLTTGVAPLSSPRLSMAPILKPPPMLASSRASFLSPLLGLRFPKFNSIISPRIQRLSIKASRTESKGVSLGFRPPDFQVMFICNHCPFVIHLKKDIVKLSKFYMKKGLAVVAISSNSVVTYLQDGPEFMAEEAKFYSYPFPYLYDERRESEQFYGQAIELLEVHMSESQDVAHDFGAVCTPEFFLFKKEGRRPFELVYHGQFDDSRPSNNVPITGRDLSMAIDSVLSDQPVTDHQKPSSDFFLAVLDVASSGILRLVNLRFDEP</sequence>
<dbReference type="InterPro" id="IPR036249">
    <property type="entry name" value="Thioredoxin-like_sf"/>
</dbReference>
<name>A0A803LHR1_CHEQI</name>
<dbReference type="AlphaFoldDB" id="A0A803LHR1"/>
<dbReference type="EnsemblPlants" id="AUR62013508-RA">
    <property type="protein sequence ID" value="AUR62013508-RA:cds"/>
    <property type="gene ID" value="AUR62013508"/>
</dbReference>
<dbReference type="Gramene" id="AUR62013508-RA">
    <property type="protein sequence ID" value="AUR62013508-RA:cds"/>
    <property type="gene ID" value="AUR62013508"/>
</dbReference>
<dbReference type="PANTHER" id="PTHR43640">
    <property type="entry name" value="OS07G0260300 PROTEIN"/>
    <property type="match status" value="1"/>
</dbReference>
<proteinExistence type="predicted"/>
<reference evidence="1" key="2">
    <citation type="submission" date="2021-03" db="UniProtKB">
        <authorList>
            <consortium name="EnsemblPlants"/>
        </authorList>
    </citation>
    <scope>IDENTIFICATION</scope>
</reference>
<evidence type="ECO:0000313" key="2">
    <source>
        <dbReference type="Proteomes" id="UP000596660"/>
    </source>
</evidence>
<evidence type="ECO:0008006" key="3">
    <source>
        <dbReference type="Google" id="ProtNLM"/>
    </source>
</evidence>
<dbReference type="SUPFAM" id="SSF52833">
    <property type="entry name" value="Thioredoxin-like"/>
    <property type="match status" value="1"/>
</dbReference>